<keyword evidence="4 10" id="KW-0812">Transmembrane</keyword>
<name>A0AAW1CLZ6_9HEMI</name>
<evidence type="ECO:0000256" key="8">
    <source>
        <dbReference type="ARBA" id="ARBA00023170"/>
    </source>
</evidence>
<evidence type="ECO:0000256" key="4">
    <source>
        <dbReference type="ARBA" id="ARBA00022692"/>
    </source>
</evidence>
<feature type="transmembrane region" description="Helical" evidence="10">
    <location>
        <begin position="127"/>
        <end position="149"/>
    </location>
</feature>
<organism evidence="11 12">
    <name type="scientific">Rhynocoris fuscipes</name>
    <dbReference type="NCBI Taxonomy" id="488301"/>
    <lineage>
        <taxon>Eukaryota</taxon>
        <taxon>Metazoa</taxon>
        <taxon>Ecdysozoa</taxon>
        <taxon>Arthropoda</taxon>
        <taxon>Hexapoda</taxon>
        <taxon>Insecta</taxon>
        <taxon>Pterygota</taxon>
        <taxon>Neoptera</taxon>
        <taxon>Paraneoptera</taxon>
        <taxon>Hemiptera</taxon>
        <taxon>Heteroptera</taxon>
        <taxon>Panheteroptera</taxon>
        <taxon>Cimicomorpha</taxon>
        <taxon>Reduviidae</taxon>
        <taxon>Harpactorinae</taxon>
        <taxon>Harpactorini</taxon>
        <taxon>Rhynocoris</taxon>
    </lineage>
</organism>
<evidence type="ECO:0000256" key="7">
    <source>
        <dbReference type="ARBA" id="ARBA00023136"/>
    </source>
</evidence>
<dbReference type="GO" id="GO:0005886">
    <property type="term" value="C:plasma membrane"/>
    <property type="evidence" value="ECO:0007669"/>
    <property type="project" value="UniProtKB-SubCell"/>
</dbReference>
<dbReference type="EMBL" id="JAPXFL010000011">
    <property type="protein sequence ID" value="KAK9499546.1"/>
    <property type="molecule type" value="Genomic_DNA"/>
</dbReference>
<dbReference type="GO" id="GO:0007165">
    <property type="term" value="P:signal transduction"/>
    <property type="evidence" value="ECO:0007669"/>
    <property type="project" value="UniProtKB-KW"/>
</dbReference>
<evidence type="ECO:0000256" key="10">
    <source>
        <dbReference type="RuleBase" id="RU351113"/>
    </source>
</evidence>
<sequence>MYKKHNTLIKLTYFALAYGGLMIEKDKKWFPIWTGAQIFLLCTAMTSGLTELFIGSREFHDIVGLLSSLITCGFAITRLLRVMARRKEIRSVLDRLDILRLKMVKDEKNKHFLSYAENFGRKMSTMIFILCNGFPIAACLFVIVTNFALDRKEKLLVHKIWMPWDHREAFLNVLSNISVTILALPVLSVYAGIHLWEVTFTLYISAYAKTFQNNLISKGIKNRKIYEQHKFMIQIIKDHNEVLSAIKYWEAQISPLMPCGFGYSSLKALKRNEISIAIDYYVRAVLTLFPAFVHCCCGQQIITQMEKLHRGTYMSKWYEESSRIRKTFLTMMIRTTNPPSINYRLFVTFDHVLLSMILQTVYSYLMVMVNLDSE</sequence>
<comment type="caution">
    <text evidence="10">Lacks conserved residue(s) required for the propagation of feature annotation.</text>
</comment>
<evidence type="ECO:0000256" key="2">
    <source>
        <dbReference type="ARBA" id="ARBA00022475"/>
    </source>
</evidence>
<dbReference type="GO" id="GO:0004984">
    <property type="term" value="F:olfactory receptor activity"/>
    <property type="evidence" value="ECO:0007669"/>
    <property type="project" value="InterPro"/>
</dbReference>
<dbReference type="AlphaFoldDB" id="A0AAW1CLZ6"/>
<accession>A0AAW1CLZ6</accession>
<keyword evidence="9 10" id="KW-0807">Transducer</keyword>
<evidence type="ECO:0000313" key="12">
    <source>
        <dbReference type="Proteomes" id="UP001461498"/>
    </source>
</evidence>
<keyword evidence="6 10" id="KW-1133">Transmembrane helix</keyword>
<dbReference type="PANTHER" id="PTHR21137">
    <property type="entry name" value="ODORANT RECEPTOR"/>
    <property type="match status" value="1"/>
</dbReference>
<feature type="transmembrane region" description="Helical" evidence="10">
    <location>
        <begin position="30"/>
        <end position="50"/>
    </location>
</feature>
<keyword evidence="2" id="KW-1003">Cell membrane</keyword>
<comment type="similarity">
    <text evidence="10">Belongs to the insect chemoreceptor superfamily. Heteromeric odorant receptor channel (TC 1.A.69) family.</text>
</comment>
<feature type="transmembrane region" description="Helical" evidence="10">
    <location>
        <begin position="62"/>
        <end position="80"/>
    </location>
</feature>
<gene>
    <name evidence="11" type="ORF">O3M35_002567</name>
</gene>
<proteinExistence type="inferred from homology"/>
<keyword evidence="12" id="KW-1185">Reference proteome</keyword>
<keyword evidence="7 10" id="KW-0472">Membrane</keyword>
<reference evidence="11 12" key="1">
    <citation type="submission" date="2022-12" db="EMBL/GenBank/DDBJ databases">
        <title>Chromosome-level genome assembly of true bugs.</title>
        <authorList>
            <person name="Ma L."/>
            <person name="Li H."/>
        </authorList>
    </citation>
    <scope>NUCLEOTIDE SEQUENCE [LARGE SCALE GENOMIC DNA]</scope>
    <source>
        <strain evidence="11">Lab_2022b</strain>
    </source>
</reference>
<evidence type="ECO:0000256" key="1">
    <source>
        <dbReference type="ARBA" id="ARBA00004651"/>
    </source>
</evidence>
<dbReference type="GO" id="GO:0005549">
    <property type="term" value="F:odorant binding"/>
    <property type="evidence" value="ECO:0007669"/>
    <property type="project" value="InterPro"/>
</dbReference>
<keyword evidence="5 10" id="KW-0552">Olfaction</keyword>
<evidence type="ECO:0000256" key="5">
    <source>
        <dbReference type="ARBA" id="ARBA00022725"/>
    </source>
</evidence>
<feature type="transmembrane region" description="Helical" evidence="10">
    <location>
        <begin position="341"/>
        <end position="365"/>
    </location>
</feature>
<dbReference type="InterPro" id="IPR004117">
    <property type="entry name" value="7tm6_olfct_rcpt"/>
</dbReference>
<feature type="transmembrane region" description="Helical" evidence="10">
    <location>
        <begin position="169"/>
        <end position="193"/>
    </location>
</feature>
<dbReference type="PANTHER" id="PTHR21137:SF35">
    <property type="entry name" value="ODORANT RECEPTOR 19A-RELATED"/>
    <property type="match status" value="1"/>
</dbReference>
<dbReference type="Proteomes" id="UP001461498">
    <property type="component" value="Unassembled WGS sequence"/>
</dbReference>
<dbReference type="Pfam" id="PF02949">
    <property type="entry name" value="7tm_6"/>
    <property type="match status" value="1"/>
</dbReference>
<evidence type="ECO:0000313" key="11">
    <source>
        <dbReference type="EMBL" id="KAK9499546.1"/>
    </source>
</evidence>
<keyword evidence="8 10" id="KW-0675">Receptor</keyword>
<evidence type="ECO:0000256" key="6">
    <source>
        <dbReference type="ARBA" id="ARBA00022989"/>
    </source>
</evidence>
<protein>
    <recommendedName>
        <fullName evidence="10">Odorant receptor</fullName>
    </recommendedName>
</protein>
<comment type="subcellular location">
    <subcellularLocation>
        <location evidence="1 10">Cell membrane</location>
        <topology evidence="1 10">Multi-pass membrane protein</topology>
    </subcellularLocation>
</comment>
<comment type="caution">
    <text evidence="11">The sequence shown here is derived from an EMBL/GenBank/DDBJ whole genome shotgun (WGS) entry which is preliminary data.</text>
</comment>
<evidence type="ECO:0000256" key="3">
    <source>
        <dbReference type="ARBA" id="ARBA00022606"/>
    </source>
</evidence>
<evidence type="ECO:0000256" key="9">
    <source>
        <dbReference type="ARBA" id="ARBA00023224"/>
    </source>
</evidence>
<keyword evidence="3 10" id="KW-0716">Sensory transduction</keyword>